<accession>A0ABP9CYS1</accession>
<dbReference type="PANTHER" id="PTHR11005">
    <property type="entry name" value="LYSOSOMAL ACID LIPASE-RELATED"/>
    <property type="match status" value="1"/>
</dbReference>
<dbReference type="Pfam" id="PF00561">
    <property type="entry name" value="Abhydrolase_1"/>
    <property type="match status" value="1"/>
</dbReference>
<dbReference type="RefSeq" id="WP_345368685.1">
    <property type="nucleotide sequence ID" value="NZ_BAABJX010000006.1"/>
</dbReference>
<protein>
    <submittedName>
        <fullName evidence="4">Alpha/beta fold hydrolase</fullName>
    </submittedName>
</protein>
<reference evidence="5" key="1">
    <citation type="journal article" date="2019" name="Int. J. Syst. Evol. Microbiol.">
        <title>The Global Catalogue of Microorganisms (GCM) 10K type strain sequencing project: providing services to taxonomists for standard genome sequencing and annotation.</title>
        <authorList>
            <consortium name="The Broad Institute Genomics Platform"/>
            <consortium name="The Broad Institute Genome Sequencing Center for Infectious Disease"/>
            <person name="Wu L."/>
            <person name="Ma J."/>
        </authorList>
    </citation>
    <scope>NUCLEOTIDE SEQUENCE [LARGE SCALE GENOMIC DNA]</scope>
    <source>
        <strain evidence="5">JCM 18326</strain>
    </source>
</reference>
<proteinExistence type="predicted"/>
<evidence type="ECO:0000313" key="5">
    <source>
        <dbReference type="Proteomes" id="UP001500298"/>
    </source>
</evidence>
<comment type="caution">
    <text evidence="4">The sequence shown here is derived from an EMBL/GenBank/DDBJ whole genome shotgun (WGS) entry which is preliminary data.</text>
</comment>
<keyword evidence="2" id="KW-0443">Lipid metabolism</keyword>
<evidence type="ECO:0000256" key="1">
    <source>
        <dbReference type="ARBA" id="ARBA00022963"/>
    </source>
</evidence>
<dbReference type="Gene3D" id="3.40.50.1820">
    <property type="entry name" value="alpha/beta hydrolase"/>
    <property type="match status" value="1"/>
</dbReference>
<dbReference type="Proteomes" id="UP001500298">
    <property type="component" value="Unassembled WGS sequence"/>
</dbReference>
<organism evidence="4 5">
    <name type="scientific">Algivirga pacifica</name>
    <dbReference type="NCBI Taxonomy" id="1162670"/>
    <lineage>
        <taxon>Bacteria</taxon>
        <taxon>Pseudomonadati</taxon>
        <taxon>Bacteroidota</taxon>
        <taxon>Cytophagia</taxon>
        <taxon>Cytophagales</taxon>
        <taxon>Flammeovirgaceae</taxon>
        <taxon>Algivirga</taxon>
    </lineage>
</organism>
<dbReference type="InterPro" id="IPR029058">
    <property type="entry name" value="AB_hydrolase_fold"/>
</dbReference>
<dbReference type="EMBL" id="BAABJX010000006">
    <property type="protein sequence ID" value="GAA4822327.1"/>
    <property type="molecule type" value="Genomic_DNA"/>
</dbReference>
<evidence type="ECO:0000256" key="2">
    <source>
        <dbReference type="ARBA" id="ARBA00023098"/>
    </source>
</evidence>
<dbReference type="InterPro" id="IPR000073">
    <property type="entry name" value="AB_hydrolase_1"/>
</dbReference>
<keyword evidence="1" id="KW-0442">Lipid degradation</keyword>
<evidence type="ECO:0000313" key="4">
    <source>
        <dbReference type="EMBL" id="GAA4822327.1"/>
    </source>
</evidence>
<keyword evidence="4" id="KW-0378">Hydrolase</keyword>
<name>A0ABP9CYS1_9BACT</name>
<sequence>MTTTLQTTSLFIPIGNDQLHLKRFYNEDSNGEAVLMIHGAIENGSIFYAKKKLKGLAPFLAQEGYDVYVVDLRGRGLSTPAVNKTSTNTQYDTIMEEIPACIQKIRAIRSEHTPIHTVAHSWGGVLLLAYLARHPQETFKSMNFLATKRSIKVKNIKKLWEVDVFWSAVGEMLTRVKGYLPAKEWGFGADNESRAVYRDCRQWVYALNEWKSNQDGFDYLDALAKANNIPPTLYLTGLKEYYLGHQMDVKRLMKEVNNPQDQFILLSKENGFKKDYDHINICTSKEGPQDHFPLIVEWMRSC</sequence>
<dbReference type="GO" id="GO:0016787">
    <property type="term" value="F:hydrolase activity"/>
    <property type="evidence" value="ECO:0007669"/>
    <property type="project" value="UniProtKB-KW"/>
</dbReference>
<dbReference type="SUPFAM" id="SSF53474">
    <property type="entry name" value="alpha/beta-Hydrolases"/>
    <property type="match status" value="1"/>
</dbReference>
<keyword evidence="5" id="KW-1185">Reference proteome</keyword>
<gene>
    <name evidence="4" type="ORF">GCM10023331_03370</name>
</gene>
<feature type="domain" description="AB hydrolase-1" evidence="3">
    <location>
        <begin position="33"/>
        <end position="147"/>
    </location>
</feature>
<evidence type="ECO:0000259" key="3">
    <source>
        <dbReference type="Pfam" id="PF00561"/>
    </source>
</evidence>